<keyword evidence="2" id="KW-1185">Reference proteome</keyword>
<dbReference type="GO" id="GO:0032259">
    <property type="term" value="P:methylation"/>
    <property type="evidence" value="ECO:0007669"/>
    <property type="project" value="UniProtKB-KW"/>
</dbReference>
<dbReference type="SUPFAM" id="SSF53335">
    <property type="entry name" value="S-adenosyl-L-methionine-dependent methyltransferases"/>
    <property type="match status" value="1"/>
</dbReference>
<dbReference type="Proteomes" id="UP000250140">
    <property type="component" value="Unassembled WGS sequence"/>
</dbReference>
<dbReference type="CDD" id="cd02440">
    <property type="entry name" value="AdoMet_MTases"/>
    <property type="match status" value="1"/>
</dbReference>
<dbReference type="InterPro" id="IPR029063">
    <property type="entry name" value="SAM-dependent_MTases_sf"/>
</dbReference>
<dbReference type="AlphaFoldDB" id="A0A8E2EQZ6"/>
<dbReference type="PANTHER" id="PTHR43591:SF10">
    <property type="entry name" value="ABC TRANSMEMBRANE TYPE-1 DOMAIN-CONTAINING PROTEIN-RELATED"/>
    <property type="match status" value="1"/>
</dbReference>
<dbReference type="GO" id="GO:0008168">
    <property type="term" value="F:methyltransferase activity"/>
    <property type="evidence" value="ECO:0007669"/>
    <property type="project" value="UniProtKB-KW"/>
</dbReference>
<keyword evidence="1" id="KW-0808">Transferase</keyword>
<gene>
    <name evidence="1" type="ORF">AOQ84DRAFT_154657</name>
</gene>
<evidence type="ECO:0000313" key="1">
    <source>
        <dbReference type="EMBL" id="OCL03286.1"/>
    </source>
</evidence>
<dbReference type="OrthoDB" id="2013972at2759"/>
<protein>
    <submittedName>
        <fullName evidence="1">S-adenosyl-L-methionine-dependent methyltransferase</fullName>
    </submittedName>
</protein>
<proteinExistence type="predicted"/>
<reference evidence="1 2" key="1">
    <citation type="journal article" date="2016" name="Nat. Commun.">
        <title>Ectomycorrhizal ecology is imprinted in the genome of the dominant symbiotic fungus Cenococcum geophilum.</title>
        <authorList>
            <consortium name="DOE Joint Genome Institute"/>
            <person name="Peter M."/>
            <person name="Kohler A."/>
            <person name="Ohm R.A."/>
            <person name="Kuo A."/>
            <person name="Krutzmann J."/>
            <person name="Morin E."/>
            <person name="Arend M."/>
            <person name="Barry K.W."/>
            <person name="Binder M."/>
            <person name="Choi C."/>
            <person name="Clum A."/>
            <person name="Copeland A."/>
            <person name="Grisel N."/>
            <person name="Haridas S."/>
            <person name="Kipfer T."/>
            <person name="LaButti K."/>
            <person name="Lindquist E."/>
            <person name="Lipzen A."/>
            <person name="Maire R."/>
            <person name="Meier B."/>
            <person name="Mihaltcheva S."/>
            <person name="Molinier V."/>
            <person name="Murat C."/>
            <person name="Poggeler S."/>
            <person name="Quandt C.A."/>
            <person name="Sperisen C."/>
            <person name="Tritt A."/>
            <person name="Tisserant E."/>
            <person name="Crous P.W."/>
            <person name="Henrissat B."/>
            <person name="Nehls U."/>
            <person name="Egli S."/>
            <person name="Spatafora J.W."/>
            <person name="Grigoriev I.V."/>
            <person name="Martin F.M."/>
        </authorList>
    </citation>
    <scope>NUCLEOTIDE SEQUENCE [LARGE SCALE GENOMIC DNA]</scope>
    <source>
        <strain evidence="1 2">CBS 207.34</strain>
    </source>
</reference>
<accession>A0A8E2EQZ6</accession>
<keyword evidence="1" id="KW-0489">Methyltransferase</keyword>
<dbReference type="Pfam" id="PF13489">
    <property type="entry name" value="Methyltransf_23"/>
    <property type="match status" value="1"/>
</dbReference>
<dbReference type="PANTHER" id="PTHR43591">
    <property type="entry name" value="METHYLTRANSFERASE"/>
    <property type="match status" value="1"/>
</dbReference>
<sequence>MASSAQEEAQVAGQFAGVTIPIDTDDNDSAYAESTHESDTESLASSILRYRWEHGRRYHAYKDGQYWGPNDEKQLDAEDFVHQMFLLVLDSKLFLAPLREPKKVLDIGTGSGIWAIDFADQFPSAEVIGVDLSPVQPSFVPPNCRFEVEDITQPWTYKVNSFDYVHLRMMTGSIPDWTEFHKEIYRHLKPGGWVEQLELSSKAQSEDGTVREGHPQAFTTWSKLFKELGDISGRTFLICEEAKGHITAAGFTNVQETRIKIPIGPWSKDEKMKKWGLWNRVYLEDALEGFALRGLTTALGWTYEETQVFFADMRKCLRDPAIHSYVDMSVVIGQKPLES</sequence>
<dbReference type="EMBL" id="KV750772">
    <property type="protein sequence ID" value="OCL03286.1"/>
    <property type="molecule type" value="Genomic_DNA"/>
</dbReference>
<evidence type="ECO:0000313" key="2">
    <source>
        <dbReference type="Proteomes" id="UP000250140"/>
    </source>
</evidence>
<name>A0A8E2EQZ6_9PEZI</name>
<dbReference type="Gene3D" id="3.40.50.150">
    <property type="entry name" value="Vaccinia Virus protein VP39"/>
    <property type="match status" value="1"/>
</dbReference>
<organism evidence="1 2">
    <name type="scientific">Glonium stellatum</name>
    <dbReference type="NCBI Taxonomy" id="574774"/>
    <lineage>
        <taxon>Eukaryota</taxon>
        <taxon>Fungi</taxon>
        <taxon>Dikarya</taxon>
        <taxon>Ascomycota</taxon>
        <taxon>Pezizomycotina</taxon>
        <taxon>Dothideomycetes</taxon>
        <taxon>Pleosporomycetidae</taxon>
        <taxon>Gloniales</taxon>
        <taxon>Gloniaceae</taxon>
        <taxon>Glonium</taxon>
    </lineage>
</organism>